<feature type="compositionally biased region" description="Acidic residues" evidence="1">
    <location>
        <begin position="97"/>
        <end position="115"/>
    </location>
</feature>
<accession>A0A1M2V228</accession>
<dbReference type="OrthoDB" id="3252362at2759"/>
<feature type="compositionally biased region" description="Low complexity" evidence="1">
    <location>
        <begin position="50"/>
        <end position="60"/>
    </location>
</feature>
<feature type="compositionally biased region" description="Acidic residues" evidence="1">
    <location>
        <begin position="124"/>
        <end position="142"/>
    </location>
</feature>
<evidence type="ECO:0000313" key="2">
    <source>
        <dbReference type="EMBL" id="OJT01639.1"/>
    </source>
</evidence>
<dbReference type="AlphaFoldDB" id="A0A1M2V228"/>
<keyword evidence="3" id="KW-1185">Reference proteome</keyword>
<comment type="caution">
    <text evidence="2">The sequence shown here is derived from an EMBL/GenBank/DDBJ whole genome shotgun (WGS) entry which is preliminary data.</text>
</comment>
<dbReference type="OMA" id="AYVEWRL"/>
<proteinExistence type="predicted"/>
<dbReference type="Pfam" id="PF18759">
    <property type="entry name" value="Plavaka"/>
    <property type="match status" value="1"/>
</dbReference>
<evidence type="ECO:0000313" key="3">
    <source>
        <dbReference type="Proteomes" id="UP000184267"/>
    </source>
</evidence>
<organism evidence="2 3">
    <name type="scientific">Trametes pubescens</name>
    <name type="common">White-rot fungus</name>
    <dbReference type="NCBI Taxonomy" id="154538"/>
    <lineage>
        <taxon>Eukaryota</taxon>
        <taxon>Fungi</taxon>
        <taxon>Dikarya</taxon>
        <taxon>Basidiomycota</taxon>
        <taxon>Agaricomycotina</taxon>
        <taxon>Agaricomycetes</taxon>
        <taxon>Polyporales</taxon>
        <taxon>Polyporaceae</taxon>
        <taxon>Trametes</taxon>
    </lineage>
</organism>
<reference evidence="2 3" key="1">
    <citation type="submission" date="2016-10" db="EMBL/GenBank/DDBJ databases">
        <title>Genome sequence of the basidiomycete white-rot fungus Trametes pubescens.</title>
        <authorList>
            <person name="Makela M.R."/>
            <person name="Granchi Z."/>
            <person name="Peng M."/>
            <person name="De Vries R.P."/>
            <person name="Grigoriev I."/>
            <person name="Riley R."/>
            <person name="Hilden K."/>
        </authorList>
    </citation>
    <scope>NUCLEOTIDE SEQUENCE [LARGE SCALE GENOMIC DNA]</scope>
    <source>
        <strain evidence="2 3">FBCC735</strain>
    </source>
</reference>
<evidence type="ECO:0000256" key="1">
    <source>
        <dbReference type="SAM" id="MobiDB-lite"/>
    </source>
</evidence>
<gene>
    <name evidence="2" type="ORF">TRAPUB_7897</name>
</gene>
<sequence>MSARGPEKPKFCTGCHKSYTFSGYESHLQQTTKSACIAVCHAEASKHLQSPSLSPAGGSPPSTPSPSIHGADTSDKDEDGQPVAFEGDYYGSYSADDFNDFDEYDGDNGENDSNNEEERRREALEEDDDAEADAANLEDETGWEPRAPQQPVSESTDYHPGQDDNAPTPDGCGGPDRAAQSRAHQHLRSKTFAVPFPGNRAGAPIDRPRERSAYEKYQAHIDSVNANPYAPFISAMDWKFARWAKQRGPGSTAVSELLDIDNLPELLGLSYKNSRELNAIIDNQLSSGRPRFVRREIVVAGEVFEIFYRDVLQCIRALYGDPEFADLLVFVPEKHYTDAGNTSRVYFDVHTGKWWWETQKQIEKRMPGATILPVIISSDKTQLTVFGSKTAYPVYMTLGNLPKDIRRKPSRRGQILLAYLPTSRLEHIKNKAARRRTLANLFHACLTHVLAPLKKAGIDGIEVTSGDGVTRRGHPIFAMYVGDYPEQLLVTCCKNGTCPKCDIPRDDIGASTDSARPLRNLKKIMNALDKFDSDSPTAFSKACRDAGVKPVVNPFWKDLPYADVYQSITPDILHQLYQGVIKHIVSWLKSAYGPDELDARCRRLPPNHQIRLFLKGVTTLQRVTGKEHTDMCRFLLALIIGLPLPGGYSSVRLVRTVRALLDFLYLAQYPAHTSDTLKLLEDALHRLHTNKDIFVDLGVRQHFKLPKLHSLDHYVQSIKLFGTTDNYDTQYTERLHIDFAKDAYRATNHKDEFPQMTTWLERREKISRHEAYVEWRLRRIAADRERALAQSSQGSTSAAAAVAAPALAAAPVPQQQSGLLPQPRREPHHPRSVWTRIKITKWPSVKALSFEAAADRYGALYLRDALARFVVQYRNPGLSAAEVEQASLAVSLRFRKMQIFHKLKFSLDDAQDLGIMDNVQDVAHARPERKDKQGRTVPGRFDTVLVNDGTGGPSGVQGYHVAQLRLVFKLPKTVCEELFPDVLAPGHLAYIERFTPFTAPDPVHGLYKVTRRRDATGGRLATVVEVRNLRRSCHLFPVVGAVVPREWTSSTVLESSNDFWVNPFSDLHMYMTLF</sequence>
<dbReference type="EMBL" id="MNAD01001728">
    <property type="protein sequence ID" value="OJT01639.1"/>
    <property type="molecule type" value="Genomic_DNA"/>
</dbReference>
<protein>
    <submittedName>
        <fullName evidence="2">Uncharacterized protein</fullName>
    </submittedName>
</protein>
<name>A0A1M2V228_TRAPU</name>
<feature type="region of interest" description="Disordered" evidence="1">
    <location>
        <begin position="47"/>
        <end position="207"/>
    </location>
</feature>
<dbReference type="InterPro" id="IPR041078">
    <property type="entry name" value="Plavaka"/>
</dbReference>
<dbReference type="STRING" id="154538.A0A1M2V228"/>
<dbReference type="Proteomes" id="UP000184267">
    <property type="component" value="Unassembled WGS sequence"/>
</dbReference>